<reference evidence="2 3" key="1">
    <citation type="journal article" date="2023" name="J. Hered.">
        <title>Chromosome-level genome of the wood stork (Mycteria americana) provides insight into avian chromosome evolution.</title>
        <authorList>
            <person name="Flamio R. Jr."/>
            <person name="Ramstad K.M."/>
        </authorList>
    </citation>
    <scope>NUCLEOTIDE SEQUENCE [LARGE SCALE GENOMIC DNA]</scope>
    <source>
        <strain evidence="2">JAX WOST 10</strain>
    </source>
</reference>
<proteinExistence type="predicted"/>
<keyword evidence="3" id="KW-1185">Reference proteome</keyword>
<name>A0AAN7NLM6_MYCAM</name>
<gene>
    <name evidence="2" type="ORF">QYF61_014520</name>
</gene>
<evidence type="ECO:0000313" key="3">
    <source>
        <dbReference type="Proteomes" id="UP001333110"/>
    </source>
</evidence>
<sequence>MATFLATWPPPEAWPEIHNGALVGRSGWLLVTGLRALGREVAALWRKMRELEKEVGTLQDAKVIAQEVIATQAEWCHGLQDTVERLIAHIAINR</sequence>
<evidence type="ECO:0000313" key="2">
    <source>
        <dbReference type="EMBL" id="KAK4827126.1"/>
    </source>
</evidence>
<feature type="coiled-coil region" evidence="1">
    <location>
        <begin position="34"/>
        <end position="68"/>
    </location>
</feature>
<protein>
    <submittedName>
        <fullName evidence="2">Uncharacterized protein</fullName>
    </submittedName>
</protein>
<evidence type="ECO:0000256" key="1">
    <source>
        <dbReference type="SAM" id="Coils"/>
    </source>
</evidence>
<dbReference type="EMBL" id="JAUNZN010000002">
    <property type="protein sequence ID" value="KAK4827126.1"/>
    <property type="molecule type" value="Genomic_DNA"/>
</dbReference>
<dbReference type="Proteomes" id="UP001333110">
    <property type="component" value="Unassembled WGS sequence"/>
</dbReference>
<keyword evidence="1" id="KW-0175">Coiled coil</keyword>
<organism evidence="2 3">
    <name type="scientific">Mycteria americana</name>
    <name type="common">Wood stork</name>
    <dbReference type="NCBI Taxonomy" id="33587"/>
    <lineage>
        <taxon>Eukaryota</taxon>
        <taxon>Metazoa</taxon>
        <taxon>Chordata</taxon>
        <taxon>Craniata</taxon>
        <taxon>Vertebrata</taxon>
        <taxon>Euteleostomi</taxon>
        <taxon>Archelosauria</taxon>
        <taxon>Archosauria</taxon>
        <taxon>Dinosauria</taxon>
        <taxon>Saurischia</taxon>
        <taxon>Theropoda</taxon>
        <taxon>Coelurosauria</taxon>
        <taxon>Aves</taxon>
        <taxon>Neognathae</taxon>
        <taxon>Neoaves</taxon>
        <taxon>Aequornithes</taxon>
        <taxon>Ciconiiformes</taxon>
        <taxon>Ciconiidae</taxon>
        <taxon>Mycteria</taxon>
    </lineage>
</organism>
<dbReference type="AlphaFoldDB" id="A0AAN7NLM6"/>
<comment type="caution">
    <text evidence="2">The sequence shown here is derived from an EMBL/GenBank/DDBJ whole genome shotgun (WGS) entry which is preliminary data.</text>
</comment>
<accession>A0AAN7NLM6</accession>